<evidence type="ECO:0000313" key="3">
    <source>
        <dbReference type="Proteomes" id="UP001412239"/>
    </source>
</evidence>
<dbReference type="EMBL" id="LN890950">
    <property type="protein sequence ID" value="CUS15156.1"/>
    <property type="molecule type" value="Genomic_DNA"/>
</dbReference>
<feature type="region of interest" description="Disordered" evidence="1">
    <location>
        <begin position="306"/>
        <end position="690"/>
    </location>
</feature>
<dbReference type="Proteomes" id="UP001412239">
    <property type="component" value="Unassembled WGS sequence"/>
</dbReference>
<protein>
    <submittedName>
        <fullName evidence="2">Uncharacterized protein</fullName>
    </submittedName>
</protein>
<feature type="compositionally biased region" description="Low complexity" evidence="1">
    <location>
        <begin position="397"/>
        <end position="407"/>
    </location>
</feature>
<reference evidence="2" key="1">
    <citation type="submission" date="2015-10" db="EMBL/GenBank/DDBJ databases">
        <authorList>
            <person name="Regsiter A."/>
            <person name="william w."/>
        </authorList>
    </citation>
    <scope>NUCLEOTIDE SEQUENCE</scope>
    <source>
        <strain evidence="2">Montdore</strain>
    </source>
</reference>
<accession>A0A292Q5S3</accession>
<evidence type="ECO:0000313" key="2">
    <source>
        <dbReference type="EMBL" id="CUS15156.1"/>
    </source>
</evidence>
<sequence>MPGLTISDGGVSLGAAPPIVGNGKGATVVHGQQVMRITFGGGGVLEEVLKHEADLKITFGKSMRLLYGDHTMEVLSTVESSRHELYRAKQGCLGGGLDFAGTFTHQLEIRELYSESTDESLRALQESYRRINQEKEASTTVVVDSASMPPAVSGKRAAYMKKQAAAGRGKNARKPVTQPRSYPSTPHTRAGKSPALSDADAAAHSAMINAKLEALKVPLIHLLAMGPDSEQNLASRTRVSEDMCLRILQKVGYRVLKLWELVDDVYRDLDIWEFPYPSQANREAAISNCRAAFNRLRLPREAPEWQKTLAPEDRGKVDPCPPAPQSTRPAKPVPPPSIKVIGDATEPSQVSLTGKKPSGDESMSRSNSQNAPAAKPATKAGQGGSISRIIGKKGPKKAATPKARGATVKAPKSANTKATKAARETCAASANSKIKSAERVEDSDEDIEMEDVKLSPTKPVEKKTTLVTRPAPSPMSKAPSITSAPASDLEAEETRLKPKKALPNKVQKSPVKKARKIAPPRSANTAATKANGYRIAPASNPSANSLSSKEQIARRSSSNSPPKPSPLGSSPMNASEMGGTTAASSPSLLTPIAGTATPGRSPLDSVTLAAKAKPRYIPSSSPPLKRKATLAADRDREDIYSRPNGRSTDRERDRDKERGRERGRDQDRERERERPSTSTSTASSTSSNKRRNISLDISTIQLARRFKEDYARYERLHREVQAITDAFKKKEKLDTVLRMHSDLEKMKETIMRAASVH</sequence>
<feature type="compositionally biased region" description="Low complexity" evidence="1">
    <location>
        <begin position="536"/>
        <end position="548"/>
    </location>
</feature>
<name>A0A292Q5S3_9PEZI</name>
<organism evidence="2 3">
    <name type="scientific">Tuber aestivum</name>
    <name type="common">summer truffle</name>
    <dbReference type="NCBI Taxonomy" id="59557"/>
    <lineage>
        <taxon>Eukaryota</taxon>
        <taxon>Fungi</taxon>
        <taxon>Dikarya</taxon>
        <taxon>Ascomycota</taxon>
        <taxon>Pezizomycotina</taxon>
        <taxon>Pezizomycetes</taxon>
        <taxon>Pezizales</taxon>
        <taxon>Tuberaceae</taxon>
        <taxon>Tuber</taxon>
    </lineage>
</organism>
<feature type="compositionally biased region" description="Basic and acidic residues" evidence="1">
    <location>
        <begin position="306"/>
        <end position="317"/>
    </location>
</feature>
<feature type="compositionally biased region" description="Low complexity" evidence="1">
    <location>
        <begin position="556"/>
        <end position="571"/>
    </location>
</feature>
<dbReference type="GO" id="GO:0016567">
    <property type="term" value="P:protein ubiquitination"/>
    <property type="evidence" value="ECO:0007669"/>
    <property type="project" value="UniProtKB-UniPathway"/>
</dbReference>
<gene>
    <name evidence="2" type="ORF">GSTUAT00000776001</name>
</gene>
<feature type="compositionally biased region" description="Basic and acidic residues" evidence="1">
    <location>
        <begin position="647"/>
        <end position="675"/>
    </location>
</feature>
<dbReference type="UniPathway" id="UPA00143"/>
<feature type="compositionally biased region" description="Polar residues" evidence="1">
    <location>
        <begin position="178"/>
        <end position="187"/>
    </location>
</feature>
<proteinExistence type="predicted"/>
<keyword evidence="3" id="KW-1185">Reference proteome</keyword>
<feature type="region of interest" description="Disordered" evidence="1">
    <location>
        <begin position="153"/>
        <end position="198"/>
    </location>
</feature>
<feature type="compositionally biased region" description="Low complexity" evidence="1">
    <location>
        <begin position="676"/>
        <end position="687"/>
    </location>
</feature>
<dbReference type="AlphaFoldDB" id="A0A292Q5S3"/>
<evidence type="ECO:0000256" key="1">
    <source>
        <dbReference type="SAM" id="MobiDB-lite"/>
    </source>
</evidence>